<dbReference type="InterPro" id="IPR049625">
    <property type="entry name" value="Glyco_transf_61_cat"/>
</dbReference>
<name>A0A2G8K020_STIJA</name>
<evidence type="ECO:0000256" key="1">
    <source>
        <dbReference type="ARBA" id="ARBA00004167"/>
    </source>
</evidence>
<evidence type="ECO:0000256" key="2">
    <source>
        <dbReference type="ARBA" id="ARBA00022676"/>
    </source>
</evidence>
<sequence length="377" mass="43582">MTSPVERNVPDVPFGSVNWCTNANSSTKNRVCSFRNLCFSHYFRKYLLLREDLSSPLDPILITPDNNILLISTVLNNQYEFRYYNSPSGIFRSEHHLFKNYYRGKYLFFSPFVRSNLMHVIHDDLLPSFETMTRLDGMQTDPTRTLILMEAVPDQGITKENQLYQLLSKNQVISDYEFLLEPSNSLTCFEDAMVGLSRDTIWYQYGIGDEPEGPIPDSNLTSVHIDNFTNYMKKRLNIQEKCSLEEDKYGVLISRKRSRRVLNEDELVEVISKTFKLDVVLISLEDNSVKDLIKLISCAKFMIGVHGALMILSMFLPTSSLILELFPFALRPEAYTPYNTLSVLSGRDLEYLSWRNMNRSRTVTFPKNDEYKGGLPI</sequence>
<comment type="subcellular location">
    <subcellularLocation>
        <location evidence="1">Membrane</location>
        <topology evidence="1">Single-pass membrane protein</topology>
    </subcellularLocation>
</comment>
<gene>
    <name evidence="9" type="ORF">BSL78_21811</name>
</gene>
<evidence type="ECO:0000256" key="3">
    <source>
        <dbReference type="ARBA" id="ARBA00022679"/>
    </source>
</evidence>
<dbReference type="GO" id="GO:0005783">
    <property type="term" value="C:endoplasmic reticulum"/>
    <property type="evidence" value="ECO:0007669"/>
    <property type="project" value="TreeGrafter"/>
</dbReference>
<dbReference type="Proteomes" id="UP000230750">
    <property type="component" value="Unassembled WGS sequence"/>
</dbReference>
<keyword evidence="7" id="KW-0325">Glycoprotein</keyword>
<dbReference type="InterPro" id="IPR007657">
    <property type="entry name" value="Glycosyltransferase_61"/>
</dbReference>
<evidence type="ECO:0000256" key="7">
    <source>
        <dbReference type="ARBA" id="ARBA00023180"/>
    </source>
</evidence>
<keyword evidence="5" id="KW-1133">Transmembrane helix</keyword>
<evidence type="ECO:0000256" key="4">
    <source>
        <dbReference type="ARBA" id="ARBA00022692"/>
    </source>
</evidence>
<dbReference type="Pfam" id="PF04577">
    <property type="entry name" value="Glyco_transf_61"/>
    <property type="match status" value="1"/>
</dbReference>
<dbReference type="STRING" id="307972.A0A2G8K020"/>
<evidence type="ECO:0000313" key="9">
    <source>
        <dbReference type="EMBL" id="PIK41333.1"/>
    </source>
</evidence>
<dbReference type="GO" id="GO:0016020">
    <property type="term" value="C:membrane"/>
    <property type="evidence" value="ECO:0007669"/>
    <property type="project" value="UniProtKB-SubCell"/>
</dbReference>
<accession>A0A2G8K020</accession>
<evidence type="ECO:0000256" key="5">
    <source>
        <dbReference type="ARBA" id="ARBA00022989"/>
    </source>
</evidence>
<keyword evidence="4" id="KW-0812">Transmembrane</keyword>
<organism evidence="9 10">
    <name type="scientific">Stichopus japonicus</name>
    <name type="common">Sea cucumber</name>
    <dbReference type="NCBI Taxonomy" id="307972"/>
    <lineage>
        <taxon>Eukaryota</taxon>
        <taxon>Metazoa</taxon>
        <taxon>Echinodermata</taxon>
        <taxon>Eleutherozoa</taxon>
        <taxon>Echinozoa</taxon>
        <taxon>Holothuroidea</taxon>
        <taxon>Aspidochirotacea</taxon>
        <taxon>Aspidochirotida</taxon>
        <taxon>Stichopodidae</taxon>
        <taxon>Apostichopus</taxon>
    </lineage>
</organism>
<dbReference type="PANTHER" id="PTHR20961">
    <property type="entry name" value="GLYCOSYLTRANSFERASE"/>
    <property type="match status" value="1"/>
</dbReference>
<dbReference type="AlphaFoldDB" id="A0A2G8K020"/>
<keyword evidence="10" id="KW-1185">Reference proteome</keyword>
<protein>
    <recommendedName>
        <fullName evidence="8">Glycosyltransferase 61 catalytic domain-containing protein</fullName>
    </recommendedName>
</protein>
<comment type="caution">
    <text evidence="9">The sequence shown here is derived from an EMBL/GenBank/DDBJ whole genome shotgun (WGS) entry which is preliminary data.</text>
</comment>
<evidence type="ECO:0000259" key="8">
    <source>
        <dbReference type="Pfam" id="PF04577"/>
    </source>
</evidence>
<dbReference type="PANTHER" id="PTHR20961:SF38">
    <property type="entry name" value="PROTEIN O-LINKED-MANNOSE BETA-1,4-N-ACETYLGLUCOSAMINYLTRANSFERASE 2"/>
    <property type="match status" value="1"/>
</dbReference>
<evidence type="ECO:0000313" key="10">
    <source>
        <dbReference type="Proteomes" id="UP000230750"/>
    </source>
</evidence>
<keyword evidence="3" id="KW-0808">Transferase</keyword>
<dbReference type="OrthoDB" id="529273at2759"/>
<proteinExistence type="predicted"/>
<keyword evidence="6" id="KW-0472">Membrane</keyword>
<dbReference type="GO" id="GO:0097363">
    <property type="term" value="F:protein O-acetylglucosaminyltransferase activity"/>
    <property type="evidence" value="ECO:0007669"/>
    <property type="project" value="TreeGrafter"/>
</dbReference>
<feature type="domain" description="Glycosyltransferase 61 catalytic" evidence="8">
    <location>
        <begin position="220"/>
        <end position="321"/>
    </location>
</feature>
<keyword evidence="2" id="KW-0328">Glycosyltransferase</keyword>
<dbReference type="GO" id="GO:0035269">
    <property type="term" value="P:protein O-linked glycosylation via mannose"/>
    <property type="evidence" value="ECO:0007669"/>
    <property type="project" value="TreeGrafter"/>
</dbReference>
<dbReference type="EMBL" id="MRZV01001028">
    <property type="protein sequence ID" value="PIK41333.1"/>
    <property type="molecule type" value="Genomic_DNA"/>
</dbReference>
<evidence type="ECO:0000256" key="6">
    <source>
        <dbReference type="ARBA" id="ARBA00023136"/>
    </source>
</evidence>
<reference evidence="9 10" key="1">
    <citation type="journal article" date="2017" name="PLoS Biol.">
        <title>The sea cucumber genome provides insights into morphological evolution and visceral regeneration.</title>
        <authorList>
            <person name="Zhang X."/>
            <person name="Sun L."/>
            <person name="Yuan J."/>
            <person name="Sun Y."/>
            <person name="Gao Y."/>
            <person name="Zhang L."/>
            <person name="Li S."/>
            <person name="Dai H."/>
            <person name="Hamel J.F."/>
            <person name="Liu C."/>
            <person name="Yu Y."/>
            <person name="Liu S."/>
            <person name="Lin W."/>
            <person name="Guo K."/>
            <person name="Jin S."/>
            <person name="Xu P."/>
            <person name="Storey K.B."/>
            <person name="Huan P."/>
            <person name="Zhang T."/>
            <person name="Zhou Y."/>
            <person name="Zhang J."/>
            <person name="Lin C."/>
            <person name="Li X."/>
            <person name="Xing L."/>
            <person name="Huo D."/>
            <person name="Sun M."/>
            <person name="Wang L."/>
            <person name="Mercier A."/>
            <person name="Li F."/>
            <person name="Yang H."/>
            <person name="Xiang J."/>
        </authorList>
    </citation>
    <scope>NUCLEOTIDE SEQUENCE [LARGE SCALE GENOMIC DNA]</scope>
    <source>
        <strain evidence="9">Shaxun</strain>
        <tissue evidence="9">Muscle</tissue>
    </source>
</reference>